<dbReference type="Proteomes" id="UP001337655">
    <property type="component" value="Unassembled WGS sequence"/>
</dbReference>
<name>A0AAV9PPH9_9PEZI</name>
<comment type="caution">
    <text evidence="1">The sequence shown here is derived from an EMBL/GenBank/DDBJ whole genome shotgun (WGS) entry which is preliminary data.</text>
</comment>
<dbReference type="AlphaFoldDB" id="A0AAV9PPH9"/>
<sequence>MANSTLPPISTSQQQPTAVSIMQARAPPMIHPSRQWVNPNIKANQEKQALNRSRRRICKNSPFWSFNFDLAQHHRDWAAGKDREARHKATAALLQLESSIAAQDGDPFPIPPPPIRRPLDGKSFTTAHSNVLSLPTVFCPQFKLGKQEEAPWPTKSEMKYEGDDRISTDRLHGRFPGAPRVPGNETVNWQHKAIIIQWPFDDFLFPLPGEVEIWMRGHVVGELEFSEKEAEVVLGGEIMGLLDPQDQFLE</sequence>
<evidence type="ECO:0000313" key="1">
    <source>
        <dbReference type="EMBL" id="KAK5174954.1"/>
    </source>
</evidence>
<dbReference type="EMBL" id="JAVRRT010000001">
    <property type="protein sequence ID" value="KAK5174954.1"/>
    <property type="molecule type" value="Genomic_DNA"/>
</dbReference>
<protein>
    <submittedName>
        <fullName evidence="1">Uncharacterized protein</fullName>
    </submittedName>
</protein>
<gene>
    <name evidence="1" type="ORF">LTR77_000090</name>
</gene>
<organism evidence="1 2">
    <name type="scientific">Saxophila tyrrhenica</name>
    <dbReference type="NCBI Taxonomy" id="1690608"/>
    <lineage>
        <taxon>Eukaryota</taxon>
        <taxon>Fungi</taxon>
        <taxon>Dikarya</taxon>
        <taxon>Ascomycota</taxon>
        <taxon>Pezizomycotina</taxon>
        <taxon>Dothideomycetes</taxon>
        <taxon>Dothideomycetidae</taxon>
        <taxon>Mycosphaerellales</taxon>
        <taxon>Extremaceae</taxon>
        <taxon>Saxophila</taxon>
    </lineage>
</organism>
<accession>A0AAV9PPH9</accession>
<proteinExistence type="predicted"/>
<dbReference type="RefSeq" id="XP_064663592.1">
    <property type="nucleotide sequence ID" value="XM_064797358.1"/>
</dbReference>
<evidence type="ECO:0000313" key="2">
    <source>
        <dbReference type="Proteomes" id="UP001337655"/>
    </source>
</evidence>
<dbReference type="GeneID" id="89921442"/>
<reference evidence="1 2" key="1">
    <citation type="submission" date="2023-08" db="EMBL/GenBank/DDBJ databases">
        <title>Black Yeasts Isolated from many extreme environments.</title>
        <authorList>
            <person name="Coleine C."/>
            <person name="Stajich J.E."/>
            <person name="Selbmann L."/>
        </authorList>
    </citation>
    <scope>NUCLEOTIDE SEQUENCE [LARGE SCALE GENOMIC DNA]</scope>
    <source>
        <strain evidence="1 2">CCFEE 5935</strain>
    </source>
</reference>
<keyword evidence="2" id="KW-1185">Reference proteome</keyword>